<protein>
    <submittedName>
        <fullName evidence="4">Dihydroanticapsin 7-dehydrogenase (Bacilysin biosynthesis oxidoreductase BacC)</fullName>
    </submittedName>
</protein>
<sequence length="458" mass="50233">MGIGASIARAGPVDILINNVCVQLEAPCHEHSLEDWNKTLSIGLTSYFLFSKYVLPHMMQSKKGVIINIASVQGSQSQPRIPAYAAVKGGVLSLTRQLAVEYAAMGIRVNSVSPGTIATPLVESLLNRRSSTAEEAGTVYPMKRIGKPSEIARVVLFLASEEASFITAEDITVDGGITSLGGWAKELAAGKDDAEDEDAESEVEEPPTKMLRGGGCELDAEQLMEKANEAIEHAKWERWDEMFEIFDVYPGCQNMRPEFRRWAAIHQVIFAGNVETLKRMVDSGANPGLLTRDKETPLQVAEQLGQSEVVEYLNTLEVSADSAALLQQAHQVIDAAKEGKWDETFELLKGFSNPEQVVNTRPSVRQYGVLHQAAFHGDIEVLRRLLEDYKANVKLLTKDGKTALQIAESAGKEAAIKYLEACVPSIQLEDDFVKYPEQVWSTVLFVGPSAYATAYSQI</sequence>
<dbReference type="Gene3D" id="1.25.40.20">
    <property type="entry name" value="Ankyrin repeat-containing domain"/>
    <property type="match status" value="2"/>
</dbReference>
<name>A0ABP0LTB8_9DINO</name>
<dbReference type="PRINTS" id="PR00081">
    <property type="entry name" value="GDHRDH"/>
</dbReference>
<dbReference type="SUPFAM" id="SSF51735">
    <property type="entry name" value="NAD(P)-binding Rossmann-fold domains"/>
    <property type="match status" value="1"/>
</dbReference>
<dbReference type="Pfam" id="PF12796">
    <property type="entry name" value="Ank_2"/>
    <property type="match status" value="1"/>
</dbReference>
<keyword evidence="5" id="KW-1185">Reference proteome</keyword>
<dbReference type="InterPro" id="IPR036291">
    <property type="entry name" value="NAD(P)-bd_dom_sf"/>
</dbReference>
<evidence type="ECO:0000313" key="5">
    <source>
        <dbReference type="Proteomes" id="UP001642464"/>
    </source>
</evidence>
<dbReference type="CDD" id="cd05233">
    <property type="entry name" value="SDR_c"/>
    <property type="match status" value="1"/>
</dbReference>
<dbReference type="PANTHER" id="PTHR24321:SF8">
    <property type="entry name" value="ESTRADIOL 17-BETA-DEHYDROGENASE 8-RELATED"/>
    <property type="match status" value="1"/>
</dbReference>
<evidence type="ECO:0000256" key="3">
    <source>
        <dbReference type="SAM" id="MobiDB-lite"/>
    </source>
</evidence>
<comment type="caution">
    <text evidence="4">The sequence shown here is derived from an EMBL/GenBank/DDBJ whole genome shotgun (WGS) entry which is preliminary data.</text>
</comment>
<gene>
    <name evidence="4" type="ORF">SCF082_LOCUS24428</name>
</gene>
<dbReference type="Pfam" id="PF13561">
    <property type="entry name" value="adh_short_C2"/>
    <property type="match status" value="1"/>
</dbReference>
<dbReference type="Gene3D" id="3.40.50.720">
    <property type="entry name" value="NAD(P)-binding Rossmann-like Domain"/>
    <property type="match status" value="1"/>
</dbReference>
<proteinExistence type="inferred from homology"/>
<dbReference type="InterPro" id="IPR002110">
    <property type="entry name" value="Ankyrin_rpt"/>
</dbReference>
<dbReference type="InterPro" id="IPR036770">
    <property type="entry name" value="Ankyrin_rpt-contain_sf"/>
</dbReference>
<feature type="compositionally biased region" description="Acidic residues" evidence="3">
    <location>
        <begin position="193"/>
        <end position="205"/>
    </location>
</feature>
<comment type="similarity">
    <text evidence="1">Belongs to the short-chain dehydrogenases/reductases (SDR) family.</text>
</comment>
<dbReference type="SMART" id="SM00248">
    <property type="entry name" value="ANK"/>
    <property type="match status" value="4"/>
</dbReference>
<accession>A0ABP0LTB8</accession>
<keyword evidence="2" id="KW-0560">Oxidoreductase</keyword>
<dbReference type="EMBL" id="CAXAMM010017969">
    <property type="protein sequence ID" value="CAK9042463.1"/>
    <property type="molecule type" value="Genomic_DNA"/>
</dbReference>
<feature type="region of interest" description="Disordered" evidence="3">
    <location>
        <begin position="189"/>
        <end position="209"/>
    </location>
</feature>
<dbReference type="PANTHER" id="PTHR24321">
    <property type="entry name" value="DEHYDROGENASES, SHORT CHAIN"/>
    <property type="match status" value="1"/>
</dbReference>
<organism evidence="4 5">
    <name type="scientific">Durusdinium trenchii</name>
    <dbReference type="NCBI Taxonomy" id="1381693"/>
    <lineage>
        <taxon>Eukaryota</taxon>
        <taxon>Sar</taxon>
        <taxon>Alveolata</taxon>
        <taxon>Dinophyceae</taxon>
        <taxon>Suessiales</taxon>
        <taxon>Symbiodiniaceae</taxon>
        <taxon>Durusdinium</taxon>
    </lineage>
</organism>
<evidence type="ECO:0000256" key="1">
    <source>
        <dbReference type="ARBA" id="ARBA00006484"/>
    </source>
</evidence>
<dbReference type="InterPro" id="IPR002347">
    <property type="entry name" value="SDR_fam"/>
</dbReference>
<evidence type="ECO:0000313" key="4">
    <source>
        <dbReference type="EMBL" id="CAK9042463.1"/>
    </source>
</evidence>
<reference evidence="4 5" key="1">
    <citation type="submission" date="2024-02" db="EMBL/GenBank/DDBJ databases">
        <authorList>
            <person name="Chen Y."/>
            <person name="Shah S."/>
            <person name="Dougan E. K."/>
            <person name="Thang M."/>
            <person name="Chan C."/>
        </authorList>
    </citation>
    <scope>NUCLEOTIDE SEQUENCE [LARGE SCALE GENOMIC DNA]</scope>
</reference>
<dbReference type="SUPFAM" id="SSF48403">
    <property type="entry name" value="Ankyrin repeat"/>
    <property type="match status" value="1"/>
</dbReference>
<dbReference type="Proteomes" id="UP001642464">
    <property type="component" value="Unassembled WGS sequence"/>
</dbReference>
<evidence type="ECO:0000256" key="2">
    <source>
        <dbReference type="ARBA" id="ARBA00023002"/>
    </source>
</evidence>
<dbReference type="PRINTS" id="PR00080">
    <property type="entry name" value="SDRFAMILY"/>
</dbReference>